<evidence type="ECO:0000313" key="1">
    <source>
        <dbReference type="EMBL" id="GME70528.1"/>
    </source>
</evidence>
<sequence>MKVSTSAYLHDIFHKGLFSDVEVRAFGTSYKLHQLLLMKSPYFRCSIEWNNKIDLLSESIAVNKSCVLNVETDDPLITKQSFELLLKRLYYIEEPRKEKEILSQMIATCGLFQVDDIKVSLDWNLDDVNMNFVIDGLKLDQYYGDDVTQLVNKCKEHLYDNGWQAGYESWRGIKPSLVAEIVNSDNLFVPNEFERIMFAVRMFQDFKAGDDEIDLAITKFRQTFNFFTLTYGQQCVLLDERLCDGKHIFDLSTRAAIITSHVQYYGMFNKTSPVPTDSLQSSQYPEFEKFIYGKEKNGPDSEIILVSSYHRRFVYCGNVWTISLSGYSKSNNLLNFSIKRFPHSYSKPLGERYAKGSSKKISYFDQPLTKTKEPNIPLANEIFETETNFIDRRDFIPTYFKFIFECDNSTQSRKTHSGILWDIPFDNSPSPKVHWHLTLPDYLHEIILKGNLKKSAIKFSFVIVVA</sequence>
<gene>
    <name evidence="1" type="ORF">Amon02_000022900</name>
</gene>
<evidence type="ECO:0000313" key="2">
    <source>
        <dbReference type="Proteomes" id="UP001165064"/>
    </source>
</evidence>
<organism evidence="1 2">
    <name type="scientific">Ambrosiozyma monospora</name>
    <name type="common">Yeast</name>
    <name type="synonym">Endomycopsis monosporus</name>
    <dbReference type="NCBI Taxonomy" id="43982"/>
    <lineage>
        <taxon>Eukaryota</taxon>
        <taxon>Fungi</taxon>
        <taxon>Dikarya</taxon>
        <taxon>Ascomycota</taxon>
        <taxon>Saccharomycotina</taxon>
        <taxon>Pichiomycetes</taxon>
        <taxon>Pichiales</taxon>
        <taxon>Pichiaceae</taxon>
        <taxon>Ambrosiozyma</taxon>
    </lineage>
</organism>
<protein>
    <submittedName>
        <fullName evidence="1">Unnamed protein product</fullName>
    </submittedName>
</protein>
<reference evidence="1" key="1">
    <citation type="submission" date="2023-04" db="EMBL/GenBank/DDBJ databases">
        <title>Ambrosiozyma monospora NBRC 10751.</title>
        <authorList>
            <person name="Ichikawa N."/>
            <person name="Sato H."/>
            <person name="Tonouchi N."/>
        </authorList>
    </citation>
    <scope>NUCLEOTIDE SEQUENCE</scope>
    <source>
        <strain evidence="1">NBRC 10751</strain>
    </source>
</reference>
<comment type="caution">
    <text evidence="1">The sequence shown here is derived from an EMBL/GenBank/DDBJ whole genome shotgun (WGS) entry which is preliminary data.</text>
</comment>
<dbReference type="EMBL" id="BSXS01000052">
    <property type="protein sequence ID" value="GME70528.1"/>
    <property type="molecule type" value="Genomic_DNA"/>
</dbReference>
<proteinExistence type="predicted"/>
<name>A0ACB5SRR4_AMBMO</name>
<accession>A0ACB5SRR4</accession>
<dbReference type="Proteomes" id="UP001165064">
    <property type="component" value="Unassembled WGS sequence"/>
</dbReference>
<keyword evidence="2" id="KW-1185">Reference proteome</keyword>